<evidence type="ECO:0000313" key="3">
    <source>
        <dbReference type="Proteomes" id="UP000612808"/>
    </source>
</evidence>
<gene>
    <name evidence="2" type="ORF">Aru02nite_66450</name>
</gene>
<feature type="domain" description="NAD(P)-binding" evidence="1">
    <location>
        <begin position="8"/>
        <end position="178"/>
    </location>
</feature>
<reference evidence="2" key="1">
    <citation type="submission" date="2021-01" db="EMBL/GenBank/DDBJ databases">
        <title>Whole genome shotgun sequence of Actinocatenispora rupis NBRC 107355.</title>
        <authorList>
            <person name="Komaki H."/>
            <person name="Tamura T."/>
        </authorList>
    </citation>
    <scope>NUCLEOTIDE SEQUENCE</scope>
    <source>
        <strain evidence="2">NBRC 107355</strain>
    </source>
</reference>
<dbReference type="PANTHER" id="PTHR43162">
    <property type="match status" value="1"/>
</dbReference>
<comment type="caution">
    <text evidence="2">The sequence shown here is derived from an EMBL/GenBank/DDBJ whole genome shotgun (WGS) entry which is preliminary data.</text>
</comment>
<dbReference type="InterPro" id="IPR036291">
    <property type="entry name" value="NAD(P)-bd_dom_sf"/>
</dbReference>
<keyword evidence="3" id="KW-1185">Reference proteome</keyword>
<dbReference type="Pfam" id="PF13460">
    <property type="entry name" value="NAD_binding_10"/>
    <property type="match status" value="1"/>
</dbReference>
<dbReference type="EMBL" id="BOMB01000047">
    <property type="protein sequence ID" value="GID15756.1"/>
    <property type="molecule type" value="Genomic_DNA"/>
</dbReference>
<protein>
    <submittedName>
        <fullName evidence="2">Nucleotide-diphosphate-sugar epimerase</fullName>
    </submittedName>
</protein>
<dbReference type="AlphaFoldDB" id="A0A8J3NE81"/>
<accession>A0A8J3NE81</accession>
<name>A0A8J3NE81_9ACTN</name>
<sequence length="280" mass="30052">MDPILVTGATGNVGRQVVRQLTAAGLPVRALTRDPDTARLPDTVAALRGDLADPDSLDQVLHGVGAVFLVWPFGHADGAAAAVDAIARHARRVVYLSSLGAATADDPISRMHNELERLIESTDLRWTHLRPGGFATNTLSWAAQVRAGDEVRGPYADLSRPLVHEADLATVAVRALTSDAHHGARYPLTGPAHLTQAEQVATIGDVLGRPLRYVETDRAESYRGMVGAGWPPDTADAVLDAWYAMRERPEPVLDTVAAVTGRPARTYRDWVVDHAADFTA</sequence>
<dbReference type="InterPro" id="IPR016040">
    <property type="entry name" value="NAD(P)-bd_dom"/>
</dbReference>
<evidence type="ECO:0000313" key="2">
    <source>
        <dbReference type="EMBL" id="GID15756.1"/>
    </source>
</evidence>
<dbReference type="RefSeq" id="WP_203664179.1">
    <property type="nucleotide sequence ID" value="NZ_BAAAZM010000025.1"/>
</dbReference>
<dbReference type="Gene3D" id="3.90.25.10">
    <property type="entry name" value="UDP-galactose 4-epimerase, domain 1"/>
    <property type="match status" value="1"/>
</dbReference>
<dbReference type="InterPro" id="IPR051604">
    <property type="entry name" value="Ergot_Alk_Oxidoreductase"/>
</dbReference>
<dbReference type="Proteomes" id="UP000612808">
    <property type="component" value="Unassembled WGS sequence"/>
</dbReference>
<evidence type="ECO:0000259" key="1">
    <source>
        <dbReference type="Pfam" id="PF13460"/>
    </source>
</evidence>
<proteinExistence type="predicted"/>
<dbReference type="PANTHER" id="PTHR43162:SF1">
    <property type="entry name" value="PRESTALK A DIFFERENTIATION PROTEIN A"/>
    <property type="match status" value="1"/>
</dbReference>
<dbReference type="SUPFAM" id="SSF51735">
    <property type="entry name" value="NAD(P)-binding Rossmann-fold domains"/>
    <property type="match status" value="1"/>
</dbReference>
<organism evidence="2 3">
    <name type="scientific">Actinocatenispora rupis</name>
    <dbReference type="NCBI Taxonomy" id="519421"/>
    <lineage>
        <taxon>Bacteria</taxon>
        <taxon>Bacillati</taxon>
        <taxon>Actinomycetota</taxon>
        <taxon>Actinomycetes</taxon>
        <taxon>Micromonosporales</taxon>
        <taxon>Micromonosporaceae</taxon>
        <taxon>Actinocatenispora</taxon>
    </lineage>
</organism>
<dbReference type="Gene3D" id="3.40.50.720">
    <property type="entry name" value="NAD(P)-binding Rossmann-like Domain"/>
    <property type="match status" value="1"/>
</dbReference>